<dbReference type="GO" id="GO:0005634">
    <property type="term" value="C:nucleus"/>
    <property type="evidence" value="ECO:0007669"/>
    <property type="project" value="TreeGrafter"/>
</dbReference>
<dbReference type="SUPFAM" id="SSF82199">
    <property type="entry name" value="SET domain"/>
    <property type="match status" value="1"/>
</dbReference>
<name>A0A5C2SL04_9APHY</name>
<dbReference type="Gene3D" id="2.170.270.10">
    <property type="entry name" value="SET domain"/>
    <property type="match status" value="1"/>
</dbReference>
<evidence type="ECO:0000256" key="1">
    <source>
        <dbReference type="SAM" id="MobiDB-lite"/>
    </source>
</evidence>
<reference evidence="3" key="1">
    <citation type="journal article" date="2018" name="Genome Biol. Evol.">
        <title>Genomics and development of Lentinus tigrinus, a white-rot wood-decaying mushroom with dimorphic fruiting bodies.</title>
        <authorList>
            <person name="Wu B."/>
            <person name="Xu Z."/>
            <person name="Knudson A."/>
            <person name="Carlson A."/>
            <person name="Chen N."/>
            <person name="Kovaka S."/>
            <person name="LaButti K."/>
            <person name="Lipzen A."/>
            <person name="Pennachio C."/>
            <person name="Riley R."/>
            <person name="Schakwitz W."/>
            <person name="Umezawa K."/>
            <person name="Ohm R.A."/>
            <person name="Grigoriev I.V."/>
            <person name="Nagy L.G."/>
            <person name="Gibbons J."/>
            <person name="Hibbett D."/>
        </authorList>
    </citation>
    <scope>NUCLEOTIDE SEQUENCE [LARGE SCALE GENOMIC DNA]</scope>
    <source>
        <strain evidence="3">ALCF2SS1-6</strain>
    </source>
</reference>
<dbReference type="PANTHER" id="PTHR12197">
    <property type="entry name" value="HISTONE-LYSINE N-METHYLTRANSFERASE SMYD"/>
    <property type="match status" value="1"/>
</dbReference>
<evidence type="ECO:0000259" key="2">
    <source>
        <dbReference type="PROSITE" id="PS50280"/>
    </source>
</evidence>
<evidence type="ECO:0000313" key="4">
    <source>
        <dbReference type="Proteomes" id="UP000313359"/>
    </source>
</evidence>
<dbReference type="InterPro" id="IPR046341">
    <property type="entry name" value="SET_dom_sf"/>
</dbReference>
<keyword evidence="4" id="KW-1185">Reference proteome</keyword>
<sequence>MSVQPATASSSPSICSQPLHIRSDPYAGRKYHASTALPANFDLLGDCTPYSYTIWKRFRNEVCAECWRYDRGRRSFLTRRDDEGHGRNQGSAAGGGRATKGATAVGAGLWFCDERCQESWITREGLDAVDLLRRLEGARQKKMNATSSVDTGAELKDMTQEDADRAWDSVRERERRPKEVRKWRDIQLDDYETDMARYVLLALLRCQREQLRLQRNCTRHCNCQPSNLSCWTLENGQTLDGSPAGVRSDSRNGCEQGSDWRTFSSLQTNESSLLRACPEILAHQTRIYQLLRGRFGTNAAANTVSQLPSRSILPPAHSPQGIGLASWAEADEDTKLCRGPDLVDIISIENVRRILGVDPGNSFGIWEVPLMEESECLGFAVYPVASFFNHHCSPNVRKERDGRRLRFLTTRSVREGGELCISYGHVEGMSWTERQKELLEGWYFKCRCSRCTAEEPGTRG</sequence>
<organism evidence="3 4">
    <name type="scientific">Lentinus tigrinus ALCF2SS1-6</name>
    <dbReference type="NCBI Taxonomy" id="1328759"/>
    <lineage>
        <taxon>Eukaryota</taxon>
        <taxon>Fungi</taxon>
        <taxon>Dikarya</taxon>
        <taxon>Basidiomycota</taxon>
        <taxon>Agaricomycotina</taxon>
        <taxon>Agaricomycetes</taxon>
        <taxon>Polyporales</taxon>
        <taxon>Polyporaceae</taxon>
        <taxon>Lentinus</taxon>
    </lineage>
</organism>
<proteinExistence type="predicted"/>
<dbReference type="Pfam" id="PF00856">
    <property type="entry name" value="SET"/>
    <property type="match status" value="1"/>
</dbReference>
<dbReference type="InterPro" id="IPR001214">
    <property type="entry name" value="SET_dom"/>
</dbReference>
<dbReference type="Proteomes" id="UP000313359">
    <property type="component" value="Unassembled WGS sequence"/>
</dbReference>
<feature type="region of interest" description="Disordered" evidence="1">
    <location>
        <begin position="79"/>
        <end position="100"/>
    </location>
</feature>
<evidence type="ECO:0000313" key="3">
    <source>
        <dbReference type="EMBL" id="RPD64320.1"/>
    </source>
</evidence>
<protein>
    <recommendedName>
        <fullName evidence="2">SET domain-containing protein</fullName>
    </recommendedName>
</protein>
<dbReference type="OrthoDB" id="1028014at2759"/>
<dbReference type="PROSITE" id="PS50280">
    <property type="entry name" value="SET"/>
    <property type="match status" value="1"/>
</dbReference>
<dbReference type="PANTHER" id="PTHR12197:SF294">
    <property type="entry name" value="POTENTIAL PROTEIN LYSINE METHYLTRANSFERASE SET6"/>
    <property type="match status" value="1"/>
</dbReference>
<dbReference type="CDD" id="cd20071">
    <property type="entry name" value="SET_SMYD"/>
    <property type="match status" value="1"/>
</dbReference>
<dbReference type="STRING" id="1328759.A0A5C2SL04"/>
<gene>
    <name evidence="3" type="ORF">L227DRAFT_571878</name>
</gene>
<feature type="domain" description="SET" evidence="2">
    <location>
        <begin position="302"/>
        <end position="424"/>
    </location>
</feature>
<dbReference type="EMBL" id="ML122254">
    <property type="protein sequence ID" value="RPD64320.1"/>
    <property type="molecule type" value="Genomic_DNA"/>
</dbReference>
<dbReference type="AlphaFoldDB" id="A0A5C2SL04"/>
<accession>A0A5C2SL04</accession>
<dbReference type="InterPro" id="IPR050869">
    <property type="entry name" value="H3K4_H4K5_MeTrfase"/>
</dbReference>